<keyword evidence="7" id="KW-1133">Transmembrane helix</keyword>
<evidence type="ECO:0000256" key="7">
    <source>
        <dbReference type="ARBA" id="ARBA00022989"/>
    </source>
</evidence>
<dbReference type="GO" id="GO:0005506">
    <property type="term" value="F:iron ion binding"/>
    <property type="evidence" value="ECO:0007669"/>
    <property type="project" value="InterPro"/>
</dbReference>
<dbReference type="PROSITE" id="PS00086">
    <property type="entry name" value="CYTOCHROME_P450"/>
    <property type="match status" value="1"/>
</dbReference>
<accession>A0A835QZG7</accession>
<comment type="similarity">
    <text evidence="3 13">Belongs to the cytochrome P450 family.</text>
</comment>
<dbReference type="InterPro" id="IPR052306">
    <property type="entry name" value="CYP450_71D"/>
</dbReference>
<organism evidence="15 17">
    <name type="scientific">Vanilla planifolia</name>
    <name type="common">Vanilla</name>
    <dbReference type="NCBI Taxonomy" id="51239"/>
    <lineage>
        <taxon>Eukaryota</taxon>
        <taxon>Viridiplantae</taxon>
        <taxon>Streptophyta</taxon>
        <taxon>Embryophyta</taxon>
        <taxon>Tracheophyta</taxon>
        <taxon>Spermatophyta</taxon>
        <taxon>Magnoliopsida</taxon>
        <taxon>Liliopsida</taxon>
        <taxon>Asparagales</taxon>
        <taxon>Orchidaceae</taxon>
        <taxon>Vanilloideae</taxon>
        <taxon>Vanilleae</taxon>
        <taxon>Vanilla</taxon>
    </lineage>
</organism>
<keyword evidence="5" id="KW-0812">Transmembrane</keyword>
<evidence type="ECO:0000256" key="3">
    <source>
        <dbReference type="ARBA" id="ARBA00010617"/>
    </source>
</evidence>
<comment type="subcellular location">
    <subcellularLocation>
        <location evidence="2">Membrane</location>
        <topology evidence="2">Single-pass membrane protein</topology>
    </subcellularLocation>
</comment>
<dbReference type="Proteomes" id="UP000639772">
    <property type="component" value="Chromosome 6"/>
</dbReference>
<evidence type="ECO:0000256" key="12">
    <source>
        <dbReference type="PIRSR" id="PIRSR602401-1"/>
    </source>
</evidence>
<dbReference type="InterPro" id="IPR017972">
    <property type="entry name" value="Cyt_P450_CS"/>
</dbReference>
<dbReference type="AlphaFoldDB" id="A0A835QZG7"/>
<dbReference type="GO" id="GO:0004497">
    <property type="term" value="F:monooxygenase activity"/>
    <property type="evidence" value="ECO:0007669"/>
    <property type="project" value="UniProtKB-KW"/>
</dbReference>
<keyword evidence="6 12" id="KW-0479">Metal-binding</keyword>
<dbReference type="GO" id="GO:0016020">
    <property type="term" value="C:membrane"/>
    <property type="evidence" value="ECO:0007669"/>
    <property type="project" value="UniProtKB-SubCell"/>
</dbReference>
<name>A0A835QZG7_VANPL</name>
<evidence type="ECO:0000256" key="6">
    <source>
        <dbReference type="ARBA" id="ARBA00022723"/>
    </source>
</evidence>
<sequence length="237" mass="26834">MDELIVDVLLRLREDKELDMHLTMDNIKAVISDLFVAGTETTSTFMDWAMTELIRHPHVMRKAQSEVRRYSNGGTGAQEWEINKLPYLSCIMKETFRLHPAAPLLVPRVGRETVDLFGYAVPAGSRVLINVGAIMRDPKYWDDPESFRPERFEGSAVDFKGANFEYTPFGAGRRICPGMAFAISNIEQWLAPLLCYFDWGLPDGRRAEELDVEESFGGAVSRKHDLIVVATPYMPAM</sequence>
<dbReference type="OrthoDB" id="755778at2759"/>
<evidence type="ECO:0000256" key="8">
    <source>
        <dbReference type="ARBA" id="ARBA00023002"/>
    </source>
</evidence>
<evidence type="ECO:0000256" key="5">
    <source>
        <dbReference type="ARBA" id="ARBA00022692"/>
    </source>
</evidence>
<keyword evidence="10 13" id="KW-0503">Monooxygenase</keyword>
<protein>
    <submittedName>
        <fullName evidence="15">Uncharacterized protein</fullName>
    </submittedName>
</protein>
<feature type="binding site" description="axial binding residue" evidence="12">
    <location>
        <position position="176"/>
    </location>
    <ligand>
        <name>heme</name>
        <dbReference type="ChEBI" id="CHEBI:30413"/>
    </ligand>
    <ligandPart>
        <name>Fe</name>
        <dbReference type="ChEBI" id="CHEBI:18248"/>
    </ligandPart>
</feature>
<dbReference type="EMBL" id="JADCNM010000006">
    <property type="protein sequence ID" value="KAG0478935.1"/>
    <property type="molecule type" value="Genomic_DNA"/>
</dbReference>
<comment type="caution">
    <text evidence="15">The sequence shown here is derived from an EMBL/GenBank/DDBJ whole genome shotgun (WGS) entry which is preliminary data.</text>
</comment>
<evidence type="ECO:0000256" key="9">
    <source>
        <dbReference type="ARBA" id="ARBA00023004"/>
    </source>
</evidence>
<evidence type="ECO:0000256" key="4">
    <source>
        <dbReference type="ARBA" id="ARBA00022617"/>
    </source>
</evidence>
<evidence type="ECO:0000256" key="11">
    <source>
        <dbReference type="ARBA" id="ARBA00023136"/>
    </source>
</evidence>
<dbReference type="Gene3D" id="1.10.630.10">
    <property type="entry name" value="Cytochrome P450"/>
    <property type="match status" value="1"/>
</dbReference>
<dbReference type="SUPFAM" id="SSF48264">
    <property type="entry name" value="Cytochrome P450"/>
    <property type="match status" value="1"/>
</dbReference>
<keyword evidence="16" id="KW-1185">Reference proteome</keyword>
<dbReference type="Proteomes" id="UP000636800">
    <property type="component" value="Chromosome 6"/>
</dbReference>
<keyword evidence="9 12" id="KW-0408">Iron</keyword>
<dbReference type="GO" id="GO:0016705">
    <property type="term" value="F:oxidoreductase activity, acting on paired donors, with incorporation or reduction of molecular oxygen"/>
    <property type="evidence" value="ECO:0007669"/>
    <property type="project" value="InterPro"/>
</dbReference>
<proteinExistence type="inferred from homology"/>
<gene>
    <name evidence="15" type="ORF">HPP92_013654</name>
    <name evidence="14" type="ORF">HPP92_014091</name>
</gene>
<comment type="cofactor">
    <cofactor evidence="1 12">
        <name>heme</name>
        <dbReference type="ChEBI" id="CHEBI:30413"/>
    </cofactor>
</comment>
<dbReference type="InterPro" id="IPR002401">
    <property type="entry name" value="Cyt_P450_E_grp-I"/>
</dbReference>
<evidence type="ECO:0000313" key="17">
    <source>
        <dbReference type="Proteomes" id="UP000639772"/>
    </source>
</evidence>
<dbReference type="PANTHER" id="PTHR47953">
    <property type="entry name" value="OS08G0105600 PROTEIN"/>
    <property type="match status" value="1"/>
</dbReference>
<dbReference type="PANTHER" id="PTHR47953:SF19">
    <property type="entry name" value="OS06G0641600 PROTEIN"/>
    <property type="match status" value="1"/>
</dbReference>
<dbReference type="GO" id="GO:0020037">
    <property type="term" value="F:heme binding"/>
    <property type="evidence" value="ECO:0007669"/>
    <property type="project" value="InterPro"/>
</dbReference>
<dbReference type="InterPro" id="IPR001128">
    <property type="entry name" value="Cyt_P450"/>
</dbReference>
<evidence type="ECO:0000256" key="2">
    <source>
        <dbReference type="ARBA" id="ARBA00004167"/>
    </source>
</evidence>
<evidence type="ECO:0000313" key="15">
    <source>
        <dbReference type="EMBL" id="KAG0478935.1"/>
    </source>
</evidence>
<evidence type="ECO:0000256" key="1">
    <source>
        <dbReference type="ARBA" id="ARBA00001971"/>
    </source>
</evidence>
<evidence type="ECO:0000313" key="14">
    <source>
        <dbReference type="EMBL" id="KAG0477250.1"/>
    </source>
</evidence>
<evidence type="ECO:0000256" key="13">
    <source>
        <dbReference type="RuleBase" id="RU000461"/>
    </source>
</evidence>
<keyword evidence="11" id="KW-0472">Membrane</keyword>
<dbReference type="FunFam" id="1.10.630.10:FF:000126">
    <property type="entry name" value="Predicted protein"/>
    <property type="match status" value="1"/>
</dbReference>
<dbReference type="EMBL" id="JADCNL010000006">
    <property type="protein sequence ID" value="KAG0477250.1"/>
    <property type="molecule type" value="Genomic_DNA"/>
</dbReference>
<evidence type="ECO:0000256" key="10">
    <source>
        <dbReference type="ARBA" id="ARBA00023033"/>
    </source>
</evidence>
<keyword evidence="4 12" id="KW-0349">Heme</keyword>
<evidence type="ECO:0000313" key="16">
    <source>
        <dbReference type="Proteomes" id="UP000636800"/>
    </source>
</evidence>
<keyword evidence="8 13" id="KW-0560">Oxidoreductase</keyword>
<dbReference type="InterPro" id="IPR036396">
    <property type="entry name" value="Cyt_P450_sf"/>
</dbReference>
<dbReference type="Pfam" id="PF00067">
    <property type="entry name" value="p450"/>
    <property type="match status" value="1"/>
</dbReference>
<dbReference type="PRINTS" id="PR00385">
    <property type="entry name" value="P450"/>
</dbReference>
<reference evidence="16 17" key="1">
    <citation type="journal article" date="2020" name="Nat. Food">
        <title>A phased Vanilla planifolia genome enables genetic improvement of flavour and production.</title>
        <authorList>
            <person name="Hasing T."/>
            <person name="Tang H."/>
            <person name="Brym M."/>
            <person name="Khazi F."/>
            <person name="Huang T."/>
            <person name="Chambers A.H."/>
        </authorList>
    </citation>
    <scope>NUCLEOTIDE SEQUENCE [LARGE SCALE GENOMIC DNA]</scope>
    <source>
        <tissue evidence="15">Leaf</tissue>
    </source>
</reference>
<dbReference type="PRINTS" id="PR00463">
    <property type="entry name" value="EP450I"/>
</dbReference>